<keyword evidence="5" id="KW-0813">Transport</keyword>
<evidence type="ECO:0000256" key="2">
    <source>
        <dbReference type="ARBA" id="ARBA00004623"/>
    </source>
</evidence>
<keyword evidence="6" id="KW-0256">Endoplasmic reticulum</keyword>
<dbReference type="GO" id="GO:0061908">
    <property type="term" value="C:phagophore"/>
    <property type="evidence" value="ECO:0007669"/>
    <property type="project" value="TreeGrafter"/>
</dbReference>
<accession>A0AAV6ID95</accession>
<evidence type="ECO:0000256" key="7">
    <source>
        <dbReference type="ARBA" id="ARBA00023006"/>
    </source>
</evidence>
<dbReference type="InterPro" id="IPR026849">
    <property type="entry name" value="ATG2"/>
</dbReference>
<name>A0AAV6ID95_9ERIC</name>
<dbReference type="GO" id="GO:0000045">
    <property type="term" value="P:autophagosome assembly"/>
    <property type="evidence" value="ECO:0007669"/>
    <property type="project" value="TreeGrafter"/>
</dbReference>
<gene>
    <name evidence="12" type="ORF">RHGRI_032670</name>
</gene>
<evidence type="ECO:0000256" key="5">
    <source>
        <dbReference type="ARBA" id="ARBA00022448"/>
    </source>
</evidence>
<dbReference type="GO" id="GO:0043495">
    <property type="term" value="F:protein-membrane adaptor activity"/>
    <property type="evidence" value="ECO:0007669"/>
    <property type="project" value="TreeGrafter"/>
</dbReference>
<dbReference type="GO" id="GO:0034727">
    <property type="term" value="P:piecemeal microautophagy of the nucleus"/>
    <property type="evidence" value="ECO:0007669"/>
    <property type="project" value="TreeGrafter"/>
</dbReference>
<evidence type="ECO:0000256" key="3">
    <source>
        <dbReference type="ARBA" id="ARBA00009714"/>
    </source>
</evidence>
<protein>
    <recommendedName>
        <fullName evidence="4">Autophagy-related protein 2</fullName>
    </recommendedName>
</protein>
<sequence length="2133" mass="236651">MFPWNIAKSAEAMFSRWAIKRVCKFLLKKKLGQFILGEIDLNQLDVQLRAGTIQLSDLALNVDYLNQKVGAATSIIVKEGSIGSLLVTMPWKGTGCEIEVEELELVLGPREDLKYQYGSQTSIARQDDNNCLSNELGKLDNEKVENTPMSASVDVHEGVKTVAKMVKWLLTSFHLKVKKLIVAFDSSLVGNEKNMKFCRTLVLRITDVECGARISEEVSSKSDTTVDNFLGLNRLTNFIKFQGAVLEFLQIDGVDNQTPLQCASGTTFGEWFSASNARTPVVTGGKGGFSGTLKLSIPWKNGSLDIHKVDADAYIDPLELRFQPSSIKWFLDLWEIVKDSGKNSREHAVYMTKESVYFNAASHLSSSVTSNDKAMPCKESSPSDFCSPMGKQTVADVLLPESRLISDWVPCSISKNQKDWTEEEPDFGASVEQFFECFDGMRNSQSALGNSGMWNWTCSVFSAITTATNLASGSLHVPSEQQLVETNLKATLAGISVLFSLLDGDHEHSCDVGTNVGSRAHYLGAKFEDMVLVLQVCPQEMNFKGTVEYIELNDHFTNADDAAELSLHGCNDVKSQMLMIQQMQAAVQVALPTFSCSEDDDSEEFTADFLFNNSSVDRCIRRTGRKGIYRDDVVKVTLFRTLGGTFCQFTVNYSSSDSNFSGPTSFSLNLPRLVLWVNFHLIEIVLGLLKEIGSSFAVGRDGAASKGLNSRNCSSFVGEVKRGSCRNLMKSSPEELLRGNIFLPEARVILCFPSENGVFRSYSSWDKFIALEFTSRLKESEESVQVTAPIPNITSHKKYSSTTSRSLHFNMGNIDIYLITASSSSNVGSSRDGLQRQIFSAENILCSRNRRGRLSHISMFWDEGSLTGPWIAKRAKLLATSKDSRGRNSFVGKGYEFASVTTAKDMEDQSDLARKEMILSSAFFLHVYLSPVKINLSSSQYRGLHCLLQQATEEFSCAVHDPISVKSDSAVTQTSILVECDSVEISVSLEMVESDKGSIQRELPGSWHHFKLQIEKFQFLSMSNVGGICGSNFIWVAHGEGCLWGSITGAPDKEFLLISCTNSTMGRGDGEGSNVLSSKFSGSDIIHLWDPETPYSYMSITVRCSTLVAVGGRMDWLDAIVSFFSLPSPENEQAVDNSLKNGNSAESVHCESSFVLNLLDVGLSYEPYLQGLINTEVLDSESSSLNLKGGIRDNYVACLLAASSLKLSNTEVADCINSGYKITVQDLGLLLCLVSGPENVVGTYSVEHLHKVGYVKVARDPYFEANLRMNFENGLHWELECSESHAFLDTCHDTTSGLIHLAAQLQQIFAPDMEESIIHLQTRWNNVQKAQESDGTRVFTSDAAPSTSQVNTSRLDMTSQSGVVNLMDEICEDAFHWDGRWDGLSDSFESQLSTSVDDRLPEETFNLIARNPVSIPLNISLESSQPSLLQESSPQFSSPQFIESYFLTELHSLSKLSQEKKSANEIPRYESRNNGKGDVDRVNIGWYGDASLKILEDHVSDVSIRSDPQQLVVEEATTSDRDKFCDYGKVRGRVLFKKINVFWRMYAGSDWHNFQKSVQNSPLIRGRDRTVCLELALSGMEFQYEVYPEGVTFVSRLSLSVQDFHLSDNSQDAPWKLVVGYYQSKDHPRKSSSKALKLKLETVRPDPLTPLEEYRLRVAFLPLLLHLHQSQLDFLISFFGGKNSSVDQSPNAHQDLSEPEMFPEKSIFEKKYSVISLRSDDDKLSVVIFGPSTFHFGSVQLISYNIVACILVTEKINTFLLFPQKFDVWPGLVRVDYMPCRVDLAALRGGKYVELVNLVPWKGVELQLKHVHAVGVYGWGSVCETIIGEWLEDISQNQVYKLLRGLPPIKSLVAVGSGAAKLVSLPVKNYKKDHRLVKGMQRGTIAFLRSISVEAVGLGVHLAAGAHDILLQAEYILKSTPPSVPLQSRTKTNVRSNQPKNAKQGIRQFSNVACSGQRHIFCLFLCWKENMMSAIALTTTLLDFEHEGPLFFFFYRIWFSFAAYESISDGLGKSASALVRTPLKRYQRGDGAGSAFVSAIQAAPAAAIAPASAAARAFHCALLGVRNSLDPEHKEESIKKYLGAAHPRESITGISYSLAFAFLYFRVKSTSRSFHHAILKLPSVIVETVIMYR</sequence>
<dbReference type="GO" id="GO:0005789">
    <property type="term" value="C:endoplasmic reticulum membrane"/>
    <property type="evidence" value="ECO:0007669"/>
    <property type="project" value="UniProtKB-SubCell"/>
</dbReference>
<comment type="catalytic activity">
    <reaction evidence="10">
        <text>a 1,2-diacyl-sn-glycero-3-phospho-L-serine(in) = a 1,2-diacyl-sn-glycero-3-phospho-L-serine(out)</text>
        <dbReference type="Rhea" id="RHEA:38663"/>
        <dbReference type="ChEBI" id="CHEBI:57262"/>
    </reaction>
</comment>
<keyword evidence="7" id="KW-0072">Autophagy</keyword>
<dbReference type="EMBL" id="JACTNZ010000011">
    <property type="protein sequence ID" value="KAG5526473.1"/>
    <property type="molecule type" value="Genomic_DNA"/>
</dbReference>
<comment type="caution">
    <text evidence="12">The sequence shown here is derived from an EMBL/GenBank/DDBJ whole genome shotgun (WGS) entry which is preliminary data.</text>
</comment>
<comment type="similarity">
    <text evidence="3">Belongs to the ATG2 family.</text>
</comment>
<dbReference type="GO" id="GO:0000422">
    <property type="term" value="P:autophagy of mitochondrion"/>
    <property type="evidence" value="ECO:0007669"/>
    <property type="project" value="TreeGrafter"/>
</dbReference>
<keyword evidence="9" id="KW-0472">Membrane</keyword>
<dbReference type="GO" id="GO:0061709">
    <property type="term" value="P:reticulophagy"/>
    <property type="evidence" value="ECO:0007669"/>
    <property type="project" value="TreeGrafter"/>
</dbReference>
<dbReference type="GO" id="GO:0034045">
    <property type="term" value="C:phagophore assembly site membrane"/>
    <property type="evidence" value="ECO:0007669"/>
    <property type="project" value="UniProtKB-SubCell"/>
</dbReference>
<dbReference type="GO" id="GO:0006869">
    <property type="term" value="P:lipid transport"/>
    <property type="evidence" value="ECO:0007669"/>
    <property type="project" value="UniProtKB-KW"/>
</dbReference>
<dbReference type="Pfam" id="PF13329">
    <property type="entry name" value="ATG2_CAD"/>
    <property type="match status" value="3"/>
</dbReference>
<dbReference type="GO" id="GO:0032266">
    <property type="term" value="F:phosphatidylinositol-3-phosphate binding"/>
    <property type="evidence" value="ECO:0007669"/>
    <property type="project" value="TreeGrafter"/>
</dbReference>
<dbReference type="PANTHER" id="PTHR13190:SF1">
    <property type="entry name" value="AUTOPHAGY-RELATED 2, ISOFORM A"/>
    <property type="match status" value="1"/>
</dbReference>
<evidence type="ECO:0000313" key="12">
    <source>
        <dbReference type="EMBL" id="KAG5526473.1"/>
    </source>
</evidence>
<evidence type="ECO:0000313" key="13">
    <source>
        <dbReference type="Proteomes" id="UP000823749"/>
    </source>
</evidence>
<reference evidence="12" key="1">
    <citation type="submission" date="2020-08" db="EMBL/GenBank/DDBJ databases">
        <title>Plant Genome Project.</title>
        <authorList>
            <person name="Zhang R.-G."/>
        </authorList>
    </citation>
    <scope>NUCLEOTIDE SEQUENCE</scope>
    <source>
        <strain evidence="12">WSP0</strain>
        <tissue evidence="12">Leaf</tissue>
    </source>
</reference>
<proteinExistence type="inferred from homology"/>
<dbReference type="GO" id="GO:0061723">
    <property type="term" value="P:glycophagy"/>
    <property type="evidence" value="ECO:0007669"/>
    <property type="project" value="TreeGrafter"/>
</dbReference>
<comment type="subcellular location">
    <subcellularLocation>
        <location evidence="1">Endoplasmic reticulum membrane</location>
        <topology evidence="1">Peripheral membrane protein</topology>
    </subcellularLocation>
    <subcellularLocation>
        <location evidence="2">Preautophagosomal structure membrane</location>
        <topology evidence="2">Peripheral membrane protein</topology>
    </subcellularLocation>
</comment>
<organism evidence="12 13">
    <name type="scientific">Rhododendron griersonianum</name>
    <dbReference type="NCBI Taxonomy" id="479676"/>
    <lineage>
        <taxon>Eukaryota</taxon>
        <taxon>Viridiplantae</taxon>
        <taxon>Streptophyta</taxon>
        <taxon>Embryophyta</taxon>
        <taxon>Tracheophyta</taxon>
        <taxon>Spermatophyta</taxon>
        <taxon>Magnoliopsida</taxon>
        <taxon>eudicotyledons</taxon>
        <taxon>Gunneridae</taxon>
        <taxon>Pentapetalae</taxon>
        <taxon>asterids</taxon>
        <taxon>Ericales</taxon>
        <taxon>Ericaceae</taxon>
        <taxon>Ericoideae</taxon>
        <taxon>Rhodoreae</taxon>
        <taxon>Rhododendron</taxon>
    </lineage>
</organism>
<evidence type="ECO:0000256" key="11">
    <source>
        <dbReference type="ARBA" id="ARBA00024615"/>
    </source>
</evidence>
<evidence type="ECO:0000256" key="8">
    <source>
        <dbReference type="ARBA" id="ARBA00023055"/>
    </source>
</evidence>
<evidence type="ECO:0000256" key="6">
    <source>
        <dbReference type="ARBA" id="ARBA00022824"/>
    </source>
</evidence>
<evidence type="ECO:0000256" key="4">
    <source>
        <dbReference type="ARBA" id="ARBA00018070"/>
    </source>
</evidence>
<keyword evidence="13" id="KW-1185">Reference proteome</keyword>
<evidence type="ECO:0000256" key="9">
    <source>
        <dbReference type="ARBA" id="ARBA00023136"/>
    </source>
</evidence>
<dbReference type="PANTHER" id="PTHR13190">
    <property type="entry name" value="AUTOPHAGY-RELATED 2, ISOFORM A"/>
    <property type="match status" value="1"/>
</dbReference>
<evidence type="ECO:0000256" key="10">
    <source>
        <dbReference type="ARBA" id="ARBA00024479"/>
    </source>
</evidence>
<dbReference type="Proteomes" id="UP000823749">
    <property type="component" value="Chromosome 11"/>
</dbReference>
<comment type="catalytic activity">
    <reaction evidence="11">
        <text>a 1,2-diacyl-sn-glycero-3-phosphoethanolamine(in) = a 1,2-diacyl-sn-glycero-3-phosphoethanolamine(out)</text>
        <dbReference type="Rhea" id="RHEA:38895"/>
        <dbReference type="ChEBI" id="CHEBI:64612"/>
    </reaction>
</comment>
<keyword evidence="8" id="KW-0445">Lipid transport</keyword>
<evidence type="ECO:0000256" key="1">
    <source>
        <dbReference type="ARBA" id="ARBA00004406"/>
    </source>
</evidence>